<feature type="non-terminal residue" evidence="3">
    <location>
        <position position="1"/>
    </location>
</feature>
<accession>A0A1I1RRG7</accession>
<dbReference type="EMBL" id="FOMI01000011">
    <property type="protein sequence ID" value="SFD36926.1"/>
    <property type="molecule type" value="Genomic_DNA"/>
</dbReference>
<dbReference type="InterPro" id="IPR021655">
    <property type="entry name" value="Put_metal-bd"/>
</dbReference>
<evidence type="ECO:0000313" key="4">
    <source>
        <dbReference type="Proteomes" id="UP000199439"/>
    </source>
</evidence>
<sequence length="203" mass="22025">TICSGESYTWSANGTTYTTSQSGLTITNDGCTADQVLNLTVTPATTWYLDADNDNYADSSITACSSPGVGYTTTVMPTTDCDDTDNTIYPGAPEVTNDGIDQDCDGSDQTTLDNSTQEINLIAVTPNPFKDNVNIQLPSSLNNSDFNIKVFDLNGRLVYDRKFSSKNGQVKVVGLSKLDQALYVFKIADLNSGETIYKRLIKY</sequence>
<feature type="domain" description="Secretion system C-terminal sorting" evidence="2">
    <location>
        <begin position="126"/>
        <end position="198"/>
    </location>
</feature>
<dbReference type="Pfam" id="PF18962">
    <property type="entry name" value="Por_Secre_tail"/>
    <property type="match status" value="1"/>
</dbReference>
<dbReference type="AlphaFoldDB" id="A0A1I1RRG7"/>
<keyword evidence="1" id="KW-0732">Signal</keyword>
<protein>
    <submittedName>
        <fullName evidence="3">Por secretion system C-terminal sorting domain-containing protein</fullName>
    </submittedName>
</protein>
<evidence type="ECO:0000256" key="1">
    <source>
        <dbReference type="ARBA" id="ARBA00022729"/>
    </source>
</evidence>
<organism evidence="3 4">
    <name type="scientific">Algibacter pectinivorans</name>
    <dbReference type="NCBI Taxonomy" id="870482"/>
    <lineage>
        <taxon>Bacteria</taxon>
        <taxon>Pseudomonadati</taxon>
        <taxon>Bacteroidota</taxon>
        <taxon>Flavobacteriia</taxon>
        <taxon>Flavobacteriales</taxon>
        <taxon>Flavobacteriaceae</taxon>
        <taxon>Algibacter</taxon>
    </lineage>
</organism>
<gene>
    <name evidence="3" type="ORF">SAMN04487987_11117</name>
</gene>
<evidence type="ECO:0000313" key="3">
    <source>
        <dbReference type="EMBL" id="SFD36926.1"/>
    </source>
</evidence>
<proteinExistence type="predicted"/>
<evidence type="ECO:0000259" key="2">
    <source>
        <dbReference type="Pfam" id="PF18962"/>
    </source>
</evidence>
<name>A0A1I1RRG7_9FLAO</name>
<dbReference type="STRING" id="870482.SAMN04487987_11117"/>
<dbReference type="Proteomes" id="UP000199439">
    <property type="component" value="Unassembled WGS sequence"/>
</dbReference>
<dbReference type="RefSeq" id="WP_175473585.1">
    <property type="nucleotide sequence ID" value="NZ_FOMI01000011.1"/>
</dbReference>
<keyword evidence="4" id="KW-1185">Reference proteome</keyword>
<reference evidence="4" key="1">
    <citation type="submission" date="2016-10" db="EMBL/GenBank/DDBJ databases">
        <authorList>
            <person name="Varghese N."/>
            <person name="Submissions S."/>
        </authorList>
    </citation>
    <scope>NUCLEOTIDE SEQUENCE [LARGE SCALE GENOMIC DNA]</scope>
    <source>
        <strain evidence="4">DSM 25730</strain>
    </source>
</reference>
<dbReference type="InterPro" id="IPR026444">
    <property type="entry name" value="Secre_tail"/>
</dbReference>
<dbReference type="NCBIfam" id="TIGR04183">
    <property type="entry name" value="Por_Secre_tail"/>
    <property type="match status" value="1"/>
</dbReference>
<dbReference type="Pfam" id="PF11617">
    <property type="entry name" value="Cu-binding_MopE"/>
    <property type="match status" value="1"/>
</dbReference>